<evidence type="ECO:0000256" key="1">
    <source>
        <dbReference type="ARBA" id="ARBA00022723"/>
    </source>
</evidence>
<name>A0A409WYB7_PSICY</name>
<keyword evidence="1" id="KW-0479">Metal-binding</keyword>
<dbReference type="InterPro" id="IPR036236">
    <property type="entry name" value="Znf_C2H2_sf"/>
</dbReference>
<comment type="caution">
    <text evidence="8">The sequence shown here is derived from an EMBL/GenBank/DDBJ whole genome shotgun (WGS) entry which is preliminary data.</text>
</comment>
<dbReference type="PROSITE" id="PS00028">
    <property type="entry name" value="ZINC_FINGER_C2H2_1"/>
    <property type="match status" value="1"/>
</dbReference>
<dbReference type="EMBL" id="NHYD01003013">
    <property type="protein sequence ID" value="PPQ83518.1"/>
    <property type="molecule type" value="Genomic_DNA"/>
</dbReference>
<evidence type="ECO:0000256" key="3">
    <source>
        <dbReference type="ARBA" id="ARBA00022771"/>
    </source>
</evidence>
<gene>
    <name evidence="8" type="ORF">CVT25_007009</name>
</gene>
<feature type="region of interest" description="Disordered" evidence="6">
    <location>
        <begin position="81"/>
        <end position="101"/>
    </location>
</feature>
<dbReference type="Proteomes" id="UP000283269">
    <property type="component" value="Unassembled WGS sequence"/>
</dbReference>
<evidence type="ECO:0000259" key="7">
    <source>
        <dbReference type="PROSITE" id="PS50157"/>
    </source>
</evidence>
<reference evidence="8 9" key="1">
    <citation type="journal article" date="2018" name="Evol. Lett.">
        <title>Horizontal gene cluster transfer increased hallucinogenic mushroom diversity.</title>
        <authorList>
            <person name="Reynolds H.T."/>
            <person name="Vijayakumar V."/>
            <person name="Gluck-Thaler E."/>
            <person name="Korotkin H.B."/>
            <person name="Matheny P.B."/>
            <person name="Slot J.C."/>
        </authorList>
    </citation>
    <scope>NUCLEOTIDE SEQUENCE [LARGE SCALE GENOMIC DNA]</scope>
    <source>
        <strain evidence="8 9">2631</strain>
    </source>
</reference>
<keyword evidence="3 5" id="KW-0863">Zinc-finger</keyword>
<sequence length="239" mass="26819">MARTKSSYSRYVGKTVIGAGTRMKAEMISYGAIRQYQQPPQVVPQQQTHSAGIWSRRVVSTVVYDEVFEYRSSASPLEPPITAFRQPNSNSSEESGPITLRPTAPMLNFAASSSKERTASFPPPSGSTNINPVAAKSLVTDQRRKILERQIHDPIPEDMYTVANMYDASGCPVKGFQCIVCKDIGPMVPGDFRRHLLSRIHTPPQKTCQECNKSFTRKDSLKRHVKREHPEAFKSLYQE</sequence>
<dbReference type="SMART" id="SM00355">
    <property type="entry name" value="ZnF_C2H2"/>
    <property type="match status" value="2"/>
</dbReference>
<dbReference type="AlphaFoldDB" id="A0A409WYB7"/>
<evidence type="ECO:0000313" key="8">
    <source>
        <dbReference type="EMBL" id="PPQ83518.1"/>
    </source>
</evidence>
<protein>
    <recommendedName>
        <fullName evidence="7">C2H2-type domain-containing protein</fullName>
    </recommendedName>
</protein>
<dbReference type="Gene3D" id="3.30.160.60">
    <property type="entry name" value="Classic Zinc Finger"/>
    <property type="match status" value="1"/>
</dbReference>
<evidence type="ECO:0000256" key="5">
    <source>
        <dbReference type="PROSITE-ProRule" id="PRU00042"/>
    </source>
</evidence>
<dbReference type="GO" id="GO:0008270">
    <property type="term" value="F:zinc ion binding"/>
    <property type="evidence" value="ECO:0007669"/>
    <property type="project" value="UniProtKB-KW"/>
</dbReference>
<dbReference type="InParanoid" id="A0A409WYB7"/>
<feature type="domain" description="C2H2-type" evidence="7">
    <location>
        <begin position="206"/>
        <end position="229"/>
    </location>
</feature>
<dbReference type="SUPFAM" id="SSF57667">
    <property type="entry name" value="beta-beta-alpha zinc fingers"/>
    <property type="match status" value="1"/>
</dbReference>
<feature type="compositionally biased region" description="Polar residues" evidence="6">
    <location>
        <begin position="85"/>
        <end position="94"/>
    </location>
</feature>
<organism evidence="8 9">
    <name type="scientific">Psilocybe cyanescens</name>
    <dbReference type="NCBI Taxonomy" id="93625"/>
    <lineage>
        <taxon>Eukaryota</taxon>
        <taxon>Fungi</taxon>
        <taxon>Dikarya</taxon>
        <taxon>Basidiomycota</taxon>
        <taxon>Agaricomycotina</taxon>
        <taxon>Agaricomycetes</taxon>
        <taxon>Agaricomycetidae</taxon>
        <taxon>Agaricales</taxon>
        <taxon>Agaricineae</taxon>
        <taxon>Strophariaceae</taxon>
        <taxon>Psilocybe</taxon>
    </lineage>
</organism>
<dbReference type="OrthoDB" id="3176823at2759"/>
<proteinExistence type="predicted"/>
<accession>A0A409WYB7</accession>
<dbReference type="Pfam" id="PF00096">
    <property type="entry name" value="zf-C2H2"/>
    <property type="match status" value="1"/>
</dbReference>
<keyword evidence="2" id="KW-0677">Repeat</keyword>
<dbReference type="InterPro" id="IPR013087">
    <property type="entry name" value="Znf_C2H2_type"/>
</dbReference>
<dbReference type="PROSITE" id="PS50157">
    <property type="entry name" value="ZINC_FINGER_C2H2_2"/>
    <property type="match status" value="1"/>
</dbReference>
<evidence type="ECO:0000256" key="4">
    <source>
        <dbReference type="ARBA" id="ARBA00022833"/>
    </source>
</evidence>
<evidence type="ECO:0000256" key="2">
    <source>
        <dbReference type="ARBA" id="ARBA00022737"/>
    </source>
</evidence>
<dbReference type="FunFam" id="3.30.160.60:FF:000100">
    <property type="entry name" value="Zinc finger 45-like"/>
    <property type="match status" value="1"/>
</dbReference>
<evidence type="ECO:0000313" key="9">
    <source>
        <dbReference type="Proteomes" id="UP000283269"/>
    </source>
</evidence>
<evidence type="ECO:0000256" key="6">
    <source>
        <dbReference type="SAM" id="MobiDB-lite"/>
    </source>
</evidence>
<keyword evidence="4" id="KW-0862">Zinc</keyword>
<keyword evidence="9" id="KW-1185">Reference proteome</keyword>